<dbReference type="InterPro" id="IPR002656">
    <property type="entry name" value="Acyl_transf_3_dom"/>
</dbReference>
<accession>A0A9D5P3K1</accession>
<reference evidence="3" key="1">
    <citation type="submission" date="2019-04" db="EMBL/GenBank/DDBJ databases">
        <title>Evolution of Biomass-Degrading Anaerobic Consortia Revealed by Metagenomics.</title>
        <authorList>
            <person name="Peng X."/>
        </authorList>
    </citation>
    <scope>NUCLEOTIDE SEQUENCE</scope>
    <source>
        <strain evidence="3">SIG140</strain>
    </source>
</reference>
<feature type="transmembrane region" description="Helical" evidence="1">
    <location>
        <begin position="103"/>
        <end position="124"/>
    </location>
</feature>
<dbReference type="AlphaFoldDB" id="A0A9D5P3K1"/>
<keyword evidence="3" id="KW-0808">Transferase</keyword>
<evidence type="ECO:0000313" key="3">
    <source>
        <dbReference type="EMBL" id="MBE6271837.1"/>
    </source>
</evidence>
<organism evidence="3 4">
    <name type="scientific">Xylanibacter ruminicola</name>
    <name type="common">Prevotella ruminicola</name>
    <dbReference type="NCBI Taxonomy" id="839"/>
    <lineage>
        <taxon>Bacteria</taxon>
        <taxon>Pseudomonadati</taxon>
        <taxon>Bacteroidota</taxon>
        <taxon>Bacteroidia</taxon>
        <taxon>Bacteroidales</taxon>
        <taxon>Prevotellaceae</taxon>
        <taxon>Xylanibacter</taxon>
    </lineage>
</organism>
<sequence>MIKERNYALDMMKVLAAIMITNSHFIPLYKDVNIGLATFGVHGNALFFFVSGYLLTMGLSKKEERFDHWYKRRINRLLPAMLLWYIFVMDYTGGGFFLSFGQITGLSIVSSSITLCSILLLILLRNISTV</sequence>
<keyword evidence="1" id="KW-1133">Transmembrane helix</keyword>
<keyword evidence="1" id="KW-0472">Membrane</keyword>
<name>A0A9D5P3K1_XYLRU</name>
<comment type="caution">
    <text evidence="3">The sequence shown here is derived from an EMBL/GenBank/DDBJ whole genome shotgun (WGS) entry which is preliminary data.</text>
</comment>
<evidence type="ECO:0000313" key="4">
    <source>
        <dbReference type="Proteomes" id="UP000806522"/>
    </source>
</evidence>
<dbReference type="Pfam" id="PF01757">
    <property type="entry name" value="Acyl_transf_3"/>
    <property type="match status" value="1"/>
</dbReference>
<protein>
    <submittedName>
        <fullName evidence="3">Acyltransferase</fullName>
    </submittedName>
</protein>
<evidence type="ECO:0000259" key="2">
    <source>
        <dbReference type="Pfam" id="PF01757"/>
    </source>
</evidence>
<feature type="domain" description="Acyltransferase 3" evidence="2">
    <location>
        <begin position="6"/>
        <end position="104"/>
    </location>
</feature>
<dbReference type="GO" id="GO:0016747">
    <property type="term" value="F:acyltransferase activity, transferring groups other than amino-acyl groups"/>
    <property type="evidence" value="ECO:0007669"/>
    <property type="project" value="InterPro"/>
</dbReference>
<feature type="transmembrane region" description="Helical" evidence="1">
    <location>
        <begin position="32"/>
        <end position="56"/>
    </location>
</feature>
<keyword evidence="3" id="KW-0012">Acyltransferase</keyword>
<dbReference type="Proteomes" id="UP000806522">
    <property type="component" value="Unassembled WGS sequence"/>
</dbReference>
<gene>
    <name evidence="3" type="ORF">E7101_12975</name>
</gene>
<feature type="transmembrane region" description="Helical" evidence="1">
    <location>
        <begin position="7"/>
        <end position="26"/>
    </location>
</feature>
<feature type="transmembrane region" description="Helical" evidence="1">
    <location>
        <begin position="77"/>
        <end position="97"/>
    </location>
</feature>
<proteinExistence type="predicted"/>
<evidence type="ECO:0000256" key="1">
    <source>
        <dbReference type="SAM" id="Phobius"/>
    </source>
</evidence>
<dbReference type="EMBL" id="SUYC01000018">
    <property type="protein sequence ID" value="MBE6271837.1"/>
    <property type="molecule type" value="Genomic_DNA"/>
</dbReference>
<keyword evidence="1" id="KW-0812">Transmembrane</keyword>